<evidence type="ECO:0000313" key="1">
    <source>
        <dbReference type="EMBL" id="MEQ2312876.1"/>
    </source>
</evidence>
<organism evidence="1 2">
    <name type="scientific">Ameca splendens</name>
    <dbReference type="NCBI Taxonomy" id="208324"/>
    <lineage>
        <taxon>Eukaryota</taxon>
        <taxon>Metazoa</taxon>
        <taxon>Chordata</taxon>
        <taxon>Craniata</taxon>
        <taxon>Vertebrata</taxon>
        <taxon>Euteleostomi</taxon>
        <taxon>Actinopterygii</taxon>
        <taxon>Neopterygii</taxon>
        <taxon>Teleostei</taxon>
        <taxon>Neoteleostei</taxon>
        <taxon>Acanthomorphata</taxon>
        <taxon>Ovalentaria</taxon>
        <taxon>Atherinomorphae</taxon>
        <taxon>Cyprinodontiformes</taxon>
        <taxon>Goodeidae</taxon>
        <taxon>Ameca</taxon>
    </lineage>
</organism>
<keyword evidence="2" id="KW-1185">Reference proteome</keyword>
<gene>
    <name evidence="1" type="ORF">AMECASPLE_035892</name>
</gene>
<dbReference type="Proteomes" id="UP001469553">
    <property type="component" value="Unassembled WGS sequence"/>
</dbReference>
<name>A0ABV1A3P4_9TELE</name>
<accession>A0ABV1A3P4</accession>
<reference evidence="1 2" key="1">
    <citation type="submission" date="2021-06" db="EMBL/GenBank/DDBJ databases">
        <authorList>
            <person name="Palmer J.M."/>
        </authorList>
    </citation>
    <scope>NUCLEOTIDE SEQUENCE [LARGE SCALE GENOMIC DNA]</scope>
    <source>
        <strain evidence="1 2">AS_MEX2019</strain>
        <tissue evidence="1">Muscle</tissue>
    </source>
</reference>
<proteinExistence type="predicted"/>
<dbReference type="EMBL" id="JAHRIP010080731">
    <property type="protein sequence ID" value="MEQ2312876.1"/>
    <property type="molecule type" value="Genomic_DNA"/>
</dbReference>
<comment type="caution">
    <text evidence="1">The sequence shown here is derived from an EMBL/GenBank/DDBJ whole genome shotgun (WGS) entry which is preliminary data.</text>
</comment>
<evidence type="ECO:0008006" key="3">
    <source>
        <dbReference type="Google" id="ProtNLM"/>
    </source>
</evidence>
<sequence length="78" mass="8420">MCQDLSVCLIHFGFFFSAGSVGGWSCVLPLTPVPSWTFLVVPVQPVLTLLLKFPVWITGLPSPDSIPASNRDVPPEPP</sequence>
<protein>
    <recommendedName>
        <fullName evidence="3">Secreted protein</fullName>
    </recommendedName>
</protein>
<evidence type="ECO:0000313" key="2">
    <source>
        <dbReference type="Proteomes" id="UP001469553"/>
    </source>
</evidence>